<dbReference type="HOGENOM" id="CLU_079930_0_0_1"/>
<dbReference type="OMA" id="TRFTCHR"/>
<dbReference type="AlphaFoldDB" id="A3LNH0"/>
<proteinExistence type="predicted"/>
<dbReference type="Proteomes" id="UP000002258">
    <property type="component" value="Chromosome 2"/>
</dbReference>
<dbReference type="OrthoDB" id="4020802at2759"/>
<reference evidence="2 3" key="1">
    <citation type="journal article" date="2007" name="Nat. Biotechnol.">
        <title>Genome sequence of the lignocellulose-bioconverting and xylose-fermenting yeast Pichia stipitis.</title>
        <authorList>
            <person name="Jeffries T.W."/>
            <person name="Grigoriev I.V."/>
            <person name="Grimwood J."/>
            <person name="Laplaza J.M."/>
            <person name="Aerts A."/>
            <person name="Salamov A."/>
            <person name="Schmutz J."/>
            <person name="Lindquist E."/>
            <person name="Dehal P."/>
            <person name="Shapiro H."/>
            <person name="Jin Y.S."/>
            <person name="Passoth V."/>
            <person name="Richardson P.M."/>
        </authorList>
    </citation>
    <scope>NUCLEOTIDE SEQUENCE [LARGE SCALE GENOMIC DNA]</scope>
    <source>
        <strain evidence="3">ATCC 58785 / CBS 6054 / NBRC 10063 / NRRL Y-11545</strain>
    </source>
</reference>
<accession>A3LNH0</accession>
<dbReference type="InParanoid" id="A3LNH0"/>
<dbReference type="eggNOG" id="ENOG502TBYA">
    <property type="taxonomic scope" value="Eukaryota"/>
</dbReference>
<feature type="compositionally biased region" description="Basic and acidic residues" evidence="1">
    <location>
        <begin position="207"/>
        <end position="221"/>
    </location>
</feature>
<evidence type="ECO:0000313" key="2">
    <source>
        <dbReference type="EMBL" id="ABN64332.2"/>
    </source>
</evidence>
<gene>
    <name evidence="2" type="ORF">PICST_29587</name>
</gene>
<name>A3LNH0_PICST</name>
<dbReference type="RefSeq" id="XP_001382361.2">
    <property type="nucleotide sequence ID" value="XM_001382324.1"/>
</dbReference>
<organism evidence="2 3">
    <name type="scientific">Scheffersomyces stipitis (strain ATCC 58785 / CBS 6054 / NBRC 10063 / NRRL Y-11545)</name>
    <name type="common">Yeast</name>
    <name type="synonym">Pichia stipitis</name>
    <dbReference type="NCBI Taxonomy" id="322104"/>
    <lineage>
        <taxon>Eukaryota</taxon>
        <taxon>Fungi</taxon>
        <taxon>Dikarya</taxon>
        <taxon>Ascomycota</taxon>
        <taxon>Saccharomycotina</taxon>
        <taxon>Pichiomycetes</taxon>
        <taxon>Debaryomycetaceae</taxon>
        <taxon>Scheffersomyces</taxon>
    </lineage>
</organism>
<evidence type="ECO:0000313" key="3">
    <source>
        <dbReference type="Proteomes" id="UP000002258"/>
    </source>
</evidence>
<dbReference type="KEGG" id="pic:PICST_29587"/>
<dbReference type="GeneID" id="4837488"/>
<keyword evidence="3" id="KW-1185">Reference proteome</keyword>
<sequence length="261" mass="29610">MAMSRHFEYSNYQISQIHTTTITVPSSVHRPLCASSADDNKICQWYCCSCGQSYGSIHYNHNEEKSKETSNESHNPIEQDLIGNENQYHSNININIDTPSGISTNSSVESPFLNSPTLNVQDFRYYGQMGHSNSLEPSRSESNLSGSSVTESSSPKTCNYDFYSPSLSQRHMDNENAPLTLTRSKSLGDLLEDKYEQSQTTIPGSRDPSHLHPTENDHDNYNQRSVRGCEIILNIPTRFTCHRCNHMMCPYCPKVRLRDLE</sequence>
<feature type="compositionally biased region" description="Polar residues" evidence="1">
    <location>
        <begin position="130"/>
        <end position="156"/>
    </location>
</feature>
<dbReference type="EMBL" id="CP000496">
    <property type="protein sequence ID" value="ABN64332.2"/>
    <property type="molecule type" value="Genomic_DNA"/>
</dbReference>
<evidence type="ECO:0000256" key="1">
    <source>
        <dbReference type="SAM" id="MobiDB-lite"/>
    </source>
</evidence>
<feature type="region of interest" description="Disordered" evidence="1">
    <location>
        <begin position="129"/>
        <end position="156"/>
    </location>
</feature>
<feature type="region of interest" description="Disordered" evidence="1">
    <location>
        <begin position="195"/>
        <end position="222"/>
    </location>
</feature>
<protein>
    <submittedName>
        <fullName evidence="2">Uncharacterized protein</fullName>
    </submittedName>
</protein>